<dbReference type="EC" id="1.1.99.14" evidence="6"/>
<dbReference type="InterPro" id="IPR012257">
    <property type="entry name" value="Glc_ox_4Fe-4S"/>
</dbReference>
<dbReference type="EMBL" id="FAXN01000063">
    <property type="protein sequence ID" value="CUV66105.1"/>
    <property type="molecule type" value="Genomic_DNA"/>
</dbReference>
<dbReference type="AlphaFoldDB" id="A0A0S4XPT8"/>
<keyword evidence="8" id="KW-0560">Oxidoreductase</keyword>
<dbReference type="InterPro" id="IPR017900">
    <property type="entry name" value="4Fe4S_Fe_S_CS"/>
</dbReference>
<keyword evidence="2 6" id="KW-0479">Metal-binding</keyword>
<dbReference type="PIRSF" id="PIRSF000139">
    <property type="entry name" value="Glc_ox_4Fe-4S"/>
    <property type="match status" value="1"/>
</dbReference>
<reference evidence="8" key="1">
    <citation type="submission" date="2015-11" db="EMBL/GenBank/DDBJ databases">
        <authorList>
            <person name="Zhang Y."/>
            <person name="Guo Z."/>
        </authorList>
    </citation>
    <scope>NUCLEOTIDE SEQUENCE</scope>
    <source>
        <strain evidence="8">BN30871</strain>
    </source>
</reference>
<keyword evidence="4 6" id="KW-0408">Iron</keyword>
<accession>A0A0S4XPT8</accession>
<keyword evidence="6" id="KW-0249">Electron transport</keyword>
<dbReference type="InterPro" id="IPR004017">
    <property type="entry name" value="Cys_rich_dom"/>
</dbReference>
<sequence length="431" mass="48866">MNKEAKDIFNFKETSDACVKCGKCVPVCTIHQINPDETTSPRGFIDLLGAYQKGDLELDRNAKDIFESCFLCTNCVSVCPNLLATDMVIEEVRADIAEKYGISWFKRAFFFLLRNRTIMDIVMKLGFMFKTCALSVDAEGRGLKARFALPMIKKGRLLPSMAKTSFLNSYPEHITPKKQPKQKVAVFIGCLANYNYTTIGDSLVEILKKLEIDVFIPKKQLCCGAPAYFTGDTNTVEYLIRKNLDYFETFMDEYDAMIIPEATCSAMIKHDWEVFCKNNNHSELIPRIQKLLPKIHMATSWLHDNTNLKELLETKGKKFDDLVTYHDPCHARKVQGIYQEPRNLLAPNYPMVEMSDPNRCCGFGGVTMQSEKFYLAELAGKPKAAMIKDTKAKYVSAECSACRVQLSEAMNNSNVETIFKNPLELIAQALR</sequence>
<evidence type="ECO:0000256" key="4">
    <source>
        <dbReference type="ARBA" id="ARBA00023004"/>
    </source>
</evidence>
<dbReference type="Pfam" id="PF02754">
    <property type="entry name" value="CCG"/>
    <property type="match status" value="2"/>
</dbReference>
<dbReference type="PANTHER" id="PTHR32479:SF20">
    <property type="entry name" value="GLYCOLATE OXIDASE IRON-SULFUR SUBUNIT"/>
    <property type="match status" value="1"/>
</dbReference>
<keyword evidence="5 6" id="KW-0411">Iron-sulfur</keyword>
<comment type="catalytic activity">
    <reaction evidence="6">
        <text>(R)-lactate + A = pyruvate + AH2</text>
        <dbReference type="Rhea" id="RHEA:15089"/>
        <dbReference type="ChEBI" id="CHEBI:13193"/>
        <dbReference type="ChEBI" id="CHEBI:15361"/>
        <dbReference type="ChEBI" id="CHEBI:16004"/>
        <dbReference type="ChEBI" id="CHEBI:17499"/>
    </reaction>
</comment>
<dbReference type="Gene3D" id="1.10.1060.10">
    <property type="entry name" value="Alpha-helical ferredoxin"/>
    <property type="match status" value="1"/>
</dbReference>
<dbReference type="GO" id="GO:0046872">
    <property type="term" value="F:metal ion binding"/>
    <property type="evidence" value="ECO:0007669"/>
    <property type="project" value="UniProtKB-UniRule"/>
</dbReference>
<comment type="cofactor">
    <cofactor evidence="6">
        <name>[4Fe-4S] cluster</name>
        <dbReference type="ChEBI" id="CHEBI:49883"/>
    </cofactor>
    <text evidence="6">Binds 2 [4Fe-4S] clusters.</text>
</comment>
<gene>
    <name evidence="8" type="ORF">BN3087_600002</name>
</gene>
<dbReference type="Pfam" id="PF13183">
    <property type="entry name" value="Fer4_8"/>
    <property type="match status" value="1"/>
</dbReference>
<evidence type="ECO:0000256" key="1">
    <source>
        <dbReference type="ARBA" id="ARBA00022485"/>
    </source>
</evidence>
<dbReference type="InterPro" id="IPR017896">
    <property type="entry name" value="4Fe4S_Fe-S-bd"/>
</dbReference>
<dbReference type="PROSITE" id="PS51379">
    <property type="entry name" value="4FE4S_FER_2"/>
    <property type="match status" value="1"/>
</dbReference>
<dbReference type="GO" id="GO:0019154">
    <property type="term" value="F:glycolate dehydrogenase activity"/>
    <property type="evidence" value="ECO:0007669"/>
    <property type="project" value="UniProtKB-EC"/>
</dbReference>
<dbReference type="GO" id="GO:0047809">
    <property type="term" value="F:D-lactate dehydrogenase activity"/>
    <property type="evidence" value="ECO:0007669"/>
    <property type="project" value="RHEA"/>
</dbReference>
<dbReference type="SUPFAM" id="SSF46548">
    <property type="entry name" value="alpha-helical ferredoxin"/>
    <property type="match status" value="1"/>
</dbReference>
<evidence type="ECO:0000313" key="8">
    <source>
        <dbReference type="EMBL" id="CUV66105.1"/>
    </source>
</evidence>
<keyword evidence="3" id="KW-0677">Repeat</keyword>
<name>A0A0S4XPT8_9BACT</name>
<protein>
    <recommendedName>
        <fullName evidence="6">Glycolate oxidase iron-sulfur subunit</fullName>
        <ecNumber evidence="6">1.1.99.14</ecNumber>
    </recommendedName>
</protein>
<proteinExistence type="predicted"/>
<organism evidence="8">
    <name type="scientific">Sulfurovum sp. enrichment culture clone C5</name>
    <dbReference type="NCBI Taxonomy" id="497650"/>
    <lineage>
        <taxon>Bacteria</taxon>
        <taxon>Pseudomonadati</taxon>
        <taxon>Campylobacterota</taxon>
        <taxon>Epsilonproteobacteria</taxon>
        <taxon>Campylobacterales</taxon>
        <taxon>Sulfurovaceae</taxon>
        <taxon>Sulfurovum</taxon>
        <taxon>environmental samples</taxon>
    </lineage>
</organism>
<evidence type="ECO:0000259" key="7">
    <source>
        <dbReference type="PROSITE" id="PS51379"/>
    </source>
</evidence>
<dbReference type="GO" id="GO:0051539">
    <property type="term" value="F:4 iron, 4 sulfur cluster binding"/>
    <property type="evidence" value="ECO:0007669"/>
    <property type="project" value="UniProtKB-UniRule"/>
</dbReference>
<keyword evidence="1 6" id="KW-0004">4Fe-4S</keyword>
<evidence type="ECO:0000256" key="2">
    <source>
        <dbReference type="ARBA" id="ARBA00022723"/>
    </source>
</evidence>
<dbReference type="PANTHER" id="PTHR32479">
    <property type="entry name" value="GLYCOLATE OXIDASE IRON-SULFUR SUBUNIT"/>
    <property type="match status" value="1"/>
</dbReference>
<evidence type="ECO:0000256" key="3">
    <source>
        <dbReference type="ARBA" id="ARBA00022737"/>
    </source>
</evidence>
<keyword evidence="6" id="KW-0813">Transport</keyword>
<evidence type="ECO:0000256" key="6">
    <source>
        <dbReference type="PIRNR" id="PIRNR000139"/>
    </source>
</evidence>
<comment type="function">
    <text evidence="6">Component of a complex that catalyzes the oxidation of glycolate to glyoxylate.</text>
</comment>
<dbReference type="InterPro" id="IPR009051">
    <property type="entry name" value="Helical_ferredxn"/>
</dbReference>
<feature type="domain" description="4Fe-4S ferredoxin-type" evidence="7">
    <location>
        <begin position="9"/>
        <end position="38"/>
    </location>
</feature>
<comment type="catalytic activity">
    <reaction evidence="6">
        <text>glycolate + A = glyoxylate + AH2</text>
        <dbReference type="Rhea" id="RHEA:21264"/>
        <dbReference type="ChEBI" id="CHEBI:13193"/>
        <dbReference type="ChEBI" id="CHEBI:17499"/>
        <dbReference type="ChEBI" id="CHEBI:29805"/>
        <dbReference type="ChEBI" id="CHEBI:36655"/>
        <dbReference type="EC" id="1.1.99.14"/>
    </reaction>
</comment>
<evidence type="ECO:0000256" key="5">
    <source>
        <dbReference type="ARBA" id="ARBA00023014"/>
    </source>
</evidence>
<dbReference type="PROSITE" id="PS00198">
    <property type="entry name" value="4FE4S_FER_1"/>
    <property type="match status" value="1"/>
</dbReference>